<keyword evidence="4" id="KW-1185">Reference proteome</keyword>
<feature type="domain" description="Nudix hydrolase" evidence="2">
    <location>
        <begin position="51"/>
        <end position="188"/>
    </location>
</feature>
<comment type="caution">
    <text evidence="3">The sequence shown here is derived from an EMBL/GenBank/DDBJ whole genome shotgun (WGS) entry which is preliminary data.</text>
</comment>
<gene>
    <name evidence="3" type="ORF">E6C64_04265</name>
</gene>
<sequence>MSDESPVVEPLTDVRSPVNVTRHDRMFEGKVWDVVSEDFDYNGETITRELLDHPGAVAVLALDDQDRVLLIRQYRHPVRARDWELPAGLLDEAGESPVDAARRELAEEVDLAAAQWDVLAEYWTSPGGSNETLRIYLARQLTELDAFERTAEEADIEKRWVSLDDALAAILARRTQNPSLTVGVLAAVASRAGGWTSLGAADTPWDRHPVLGNDTW</sequence>
<dbReference type="GO" id="GO:0019693">
    <property type="term" value="P:ribose phosphate metabolic process"/>
    <property type="evidence" value="ECO:0007669"/>
    <property type="project" value="TreeGrafter"/>
</dbReference>
<organism evidence="3 4">
    <name type="scientific">Naasia lichenicola</name>
    <dbReference type="NCBI Taxonomy" id="2565933"/>
    <lineage>
        <taxon>Bacteria</taxon>
        <taxon>Bacillati</taxon>
        <taxon>Actinomycetota</taxon>
        <taxon>Actinomycetes</taxon>
        <taxon>Micrococcales</taxon>
        <taxon>Microbacteriaceae</taxon>
        <taxon>Naasia</taxon>
    </lineage>
</organism>
<dbReference type="GO" id="GO:0005829">
    <property type="term" value="C:cytosol"/>
    <property type="evidence" value="ECO:0007669"/>
    <property type="project" value="TreeGrafter"/>
</dbReference>
<evidence type="ECO:0000313" key="4">
    <source>
        <dbReference type="Proteomes" id="UP000309133"/>
    </source>
</evidence>
<dbReference type="Proteomes" id="UP000309133">
    <property type="component" value="Unassembled WGS sequence"/>
</dbReference>
<dbReference type="OrthoDB" id="9806150at2"/>
<dbReference type="InterPro" id="IPR000086">
    <property type="entry name" value="NUDIX_hydrolase_dom"/>
</dbReference>
<reference evidence="3 4" key="1">
    <citation type="submission" date="2019-04" db="EMBL/GenBank/DDBJ databases">
        <authorList>
            <person name="Jiang L."/>
        </authorList>
    </citation>
    <scope>NUCLEOTIDE SEQUENCE [LARGE SCALE GENOMIC DNA]</scope>
    <source>
        <strain evidence="3 4">YIM 131853</strain>
    </source>
</reference>
<dbReference type="CDD" id="cd24158">
    <property type="entry name" value="NUDIX_ADPRase_Rv1700"/>
    <property type="match status" value="1"/>
</dbReference>
<dbReference type="AlphaFoldDB" id="A0A4S4FRH4"/>
<dbReference type="RefSeq" id="WP_136426420.1">
    <property type="nucleotide sequence ID" value="NZ_SSSM01000002.1"/>
</dbReference>
<dbReference type="Pfam" id="PF00293">
    <property type="entry name" value="NUDIX"/>
    <property type="match status" value="1"/>
</dbReference>
<accession>A0A4S4FRH4</accession>
<dbReference type="Gene3D" id="3.90.79.10">
    <property type="entry name" value="Nucleoside Triphosphate Pyrophosphohydrolase"/>
    <property type="match status" value="1"/>
</dbReference>
<dbReference type="GO" id="GO:0016787">
    <property type="term" value="F:hydrolase activity"/>
    <property type="evidence" value="ECO:0007669"/>
    <property type="project" value="UniProtKB-KW"/>
</dbReference>
<dbReference type="EMBL" id="SSSM01000002">
    <property type="protein sequence ID" value="THG32255.1"/>
    <property type="molecule type" value="Genomic_DNA"/>
</dbReference>
<dbReference type="InterPro" id="IPR015797">
    <property type="entry name" value="NUDIX_hydrolase-like_dom_sf"/>
</dbReference>
<dbReference type="GO" id="GO:0006753">
    <property type="term" value="P:nucleoside phosphate metabolic process"/>
    <property type="evidence" value="ECO:0007669"/>
    <property type="project" value="TreeGrafter"/>
</dbReference>
<keyword evidence="1 3" id="KW-0378">Hydrolase</keyword>
<dbReference type="SUPFAM" id="SSF55811">
    <property type="entry name" value="Nudix"/>
    <property type="match status" value="1"/>
</dbReference>
<proteinExistence type="predicted"/>
<dbReference type="PANTHER" id="PTHR11839">
    <property type="entry name" value="UDP/ADP-SUGAR PYROPHOSPHATASE"/>
    <property type="match status" value="1"/>
</dbReference>
<dbReference type="PANTHER" id="PTHR11839:SF31">
    <property type="entry name" value="ADP-RIBOSE PYROPHOSPHATASE"/>
    <property type="match status" value="1"/>
</dbReference>
<evidence type="ECO:0000256" key="1">
    <source>
        <dbReference type="ARBA" id="ARBA00022801"/>
    </source>
</evidence>
<name>A0A4S4FRH4_9MICO</name>
<evidence type="ECO:0000313" key="3">
    <source>
        <dbReference type="EMBL" id="THG32255.1"/>
    </source>
</evidence>
<evidence type="ECO:0000259" key="2">
    <source>
        <dbReference type="PROSITE" id="PS51462"/>
    </source>
</evidence>
<dbReference type="PROSITE" id="PS51462">
    <property type="entry name" value="NUDIX"/>
    <property type="match status" value="1"/>
</dbReference>
<protein>
    <submittedName>
        <fullName evidence="3">NUDIX hydrolase</fullName>
    </submittedName>
</protein>